<dbReference type="KEGG" id="bsb:Bresu_1367"/>
<dbReference type="STRING" id="633149.Bresu_1367"/>
<dbReference type="OrthoDB" id="7570121at2"/>
<keyword evidence="2" id="KW-1185">Reference proteome</keyword>
<dbReference type="BioCyc" id="BSUB633149:G1GM8-1360-MONOMER"/>
<dbReference type="AlphaFoldDB" id="D9QFW5"/>
<organism evidence="1 2">
    <name type="scientific">Brevundimonas subvibrioides (strain ATCC 15264 / DSM 4735 / LMG 14903 / NBRC 16000 / CB 81)</name>
    <name type="common">Caulobacter subvibrioides</name>
    <dbReference type="NCBI Taxonomy" id="633149"/>
    <lineage>
        <taxon>Bacteria</taxon>
        <taxon>Pseudomonadati</taxon>
        <taxon>Pseudomonadota</taxon>
        <taxon>Alphaproteobacteria</taxon>
        <taxon>Caulobacterales</taxon>
        <taxon>Caulobacteraceae</taxon>
        <taxon>Brevundimonas</taxon>
    </lineage>
</organism>
<proteinExistence type="predicted"/>
<dbReference type="RefSeq" id="WP_013268782.1">
    <property type="nucleotide sequence ID" value="NC_014375.1"/>
</dbReference>
<reference evidence="2" key="1">
    <citation type="journal article" date="2011" name="J. Bacteriol.">
        <title>Genome sequences of eight morphologically diverse alphaproteobacteria.</title>
        <authorList>
            <consortium name="US DOE Joint Genome Institute"/>
            <person name="Brown P.J."/>
            <person name="Kysela D.T."/>
            <person name="Buechlein A."/>
            <person name="Hemmerich C."/>
            <person name="Brun Y.V."/>
        </authorList>
    </citation>
    <scope>NUCLEOTIDE SEQUENCE [LARGE SCALE GENOMIC DNA]</scope>
    <source>
        <strain evidence="2">ATCC 15264 / DSM 4735 / LMG 14903 / NBRC 16000 / CB 81</strain>
    </source>
</reference>
<evidence type="ECO:0000313" key="1">
    <source>
        <dbReference type="EMBL" id="ADL00679.1"/>
    </source>
</evidence>
<dbReference type="HOGENOM" id="CLU_1737069_0_0_5"/>
<protein>
    <submittedName>
        <fullName evidence="1">Uncharacterized protein</fullName>
    </submittedName>
</protein>
<dbReference type="Proteomes" id="UP000002696">
    <property type="component" value="Chromosome"/>
</dbReference>
<dbReference type="EMBL" id="CP002102">
    <property type="protein sequence ID" value="ADL00679.1"/>
    <property type="molecule type" value="Genomic_DNA"/>
</dbReference>
<sequence>MSRALTDGEIKALFRQLVKACGGVEACGVELACKHQRVSLLQNINAPDMPSFRQILTLEAVAGSPIVTGAAARAIEGEEDETLSAAVVDAVQAAAEALGAVHAMEADGERTEAEIRNVQHVTQKALREIQEAADAAARLKPGKTGSRGAG</sequence>
<accession>D9QFW5</accession>
<dbReference type="InParanoid" id="D9QFW5"/>
<gene>
    <name evidence="1" type="ordered locus">Bresu_1367</name>
</gene>
<name>D9QFW5_BRESC</name>
<evidence type="ECO:0000313" key="2">
    <source>
        <dbReference type="Proteomes" id="UP000002696"/>
    </source>
</evidence>